<proteinExistence type="predicted"/>
<keyword evidence="1" id="KW-0472">Membrane</keyword>
<keyword evidence="1" id="KW-0812">Transmembrane</keyword>
<reference evidence="2 3" key="1">
    <citation type="submission" date="2016-10" db="EMBL/GenBank/DDBJ databases">
        <authorList>
            <person name="de Groot N.N."/>
        </authorList>
    </citation>
    <scope>NUCLEOTIDE SEQUENCE [LARGE SCALE GENOMIC DNA]</scope>
    <source>
        <strain evidence="2 3">HL3</strain>
    </source>
</reference>
<gene>
    <name evidence="2" type="ORF">SAMN05660831_00097</name>
</gene>
<accession>A0A1I1NA75</accession>
<dbReference type="EMBL" id="FOMJ01000001">
    <property type="protein sequence ID" value="SFC92378.1"/>
    <property type="molecule type" value="Genomic_DNA"/>
</dbReference>
<keyword evidence="1" id="KW-1133">Transmembrane helix</keyword>
<evidence type="ECO:0000256" key="1">
    <source>
        <dbReference type="SAM" id="Phobius"/>
    </source>
</evidence>
<dbReference type="Proteomes" id="UP000198611">
    <property type="component" value="Unassembled WGS sequence"/>
</dbReference>
<evidence type="ECO:0000313" key="2">
    <source>
        <dbReference type="EMBL" id="SFC92378.1"/>
    </source>
</evidence>
<keyword evidence="3" id="KW-1185">Reference proteome</keyword>
<sequence>MDTMSIIDYMIHSGLFVAFGIGVALYVRHQERKKGDKQG</sequence>
<name>A0A1I1NA75_9GAMM</name>
<organism evidence="2 3">
    <name type="scientific">Thiohalospira halophila DSM 15071</name>
    <dbReference type="NCBI Taxonomy" id="1123397"/>
    <lineage>
        <taxon>Bacteria</taxon>
        <taxon>Pseudomonadati</taxon>
        <taxon>Pseudomonadota</taxon>
        <taxon>Gammaproteobacteria</taxon>
        <taxon>Thiohalospirales</taxon>
        <taxon>Thiohalospiraceae</taxon>
        <taxon>Thiohalospira</taxon>
    </lineage>
</organism>
<dbReference type="AlphaFoldDB" id="A0A1I1NA75"/>
<evidence type="ECO:0000313" key="3">
    <source>
        <dbReference type="Proteomes" id="UP000198611"/>
    </source>
</evidence>
<protein>
    <submittedName>
        <fullName evidence="2">Uncharacterized protein</fullName>
    </submittedName>
</protein>
<feature type="transmembrane region" description="Helical" evidence="1">
    <location>
        <begin position="6"/>
        <end position="27"/>
    </location>
</feature>
<dbReference type="STRING" id="1123397.SAMN05660831_00097"/>